<dbReference type="SUPFAM" id="SSF54001">
    <property type="entry name" value="Cysteine proteinases"/>
    <property type="match status" value="1"/>
</dbReference>
<evidence type="ECO:0000256" key="1">
    <source>
        <dbReference type="SAM" id="Phobius"/>
    </source>
</evidence>
<dbReference type="PANTHER" id="PTHR24006">
    <property type="entry name" value="UBIQUITIN CARBOXYL-TERMINAL HYDROLASE"/>
    <property type="match status" value="1"/>
</dbReference>
<dbReference type="Proteomes" id="UP000515150">
    <property type="component" value="Chromosome 2"/>
</dbReference>
<dbReference type="InterPro" id="IPR050164">
    <property type="entry name" value="Peptidase_C19"/>
</dbReference>
<dbReference type="PROSITE" id="PS50235">
    <property type="entry name" value="USP_3"/>
    <property type="match status" value="1"/>
</dbReference>
<dbReference type="InterPro" id="IPR018200">
    <property type="entry name" value="USP_CS"/>
</dbReference>
<gene>
    <name evidence="4" type="primary">LOC114851139</name>
</gene>
<evidence type="ECO:0000313" key="3">
    <source>
        <dbReference type="Proteomes" id="UP000515150"/>
    </source>
</evidence>
<keyword evidence="1" id="KW-0812">Transmembrane</keyword>
<keyword evidence="1" id="KW-1133">Transmembrane helix</keyword>
<dbReference type="RefSeq" id="XP_055362346.1">
    <property type="nucleotide sequence ID" value="XM_055506371.1"/>
</dbReference>
<dbReference type="PROSITE" id="PS00972">
    <property type="entry name" value="USP_1"/>
    <property type="match status" value="1"/>
</dbReference>
<dbReference type="GO" id="GO:0004843">
    <property type="term" value="F:cysteine-type deubiquitinase activity"/>
    <property type="evidence" value="ECO:0007669"/>
    <property type="project" value="InterPro"/>
</dbReference>
<dbReference type="CDD" id="cd02257">
    <property type="entry name" value="Peptidase_C19"/>
    <property type="match status" value="1"/>
</dbReference>
<dbReference type="InterPro" id="IPR028889">
    <property type="entry name" value="USP"/>
</dbReference>
<feature type="domain" description="USP" evidence="2">
    <location>
        <begin position="13"/>
        <end position="281"/>
    </location>
</feature>
<proteinExistence type="predicted"/>
<dbReference type="PANTHER" id="PTHR24006:SF899">
    <property type="entry name" value="UBIQUITIN CARBOXYL-TERMINAL HYDROLASE"/>
    <property type="match status" value="1"/>
</dbReference>
<keyword evidence="1" id="KW-0472">Membrane</keyword>
<dbReference type="AlphaFoldDB" id="A0A9W2XK85"/>
<name>A0A9W2XK85_BETSP</name>
<keyword evidence="3" id="KW-1185">Reference proteome</keyword>
<dbReference type="Pfam" id="PF00443">
    <property type="entry name" value="UCH"/>
    <property type="match status" value="1"/>
</dbReference>
<dbReference type="InterPro" id="IPR001394">
    <property type="entry name" value="Peptidase_C19_UCH"/>
</dbReference>
<dbReference type="Gene3D" id="3.90.70.10">
    <property type="entry name" value="Cysteine proteinases"/>
    <property type="match status" value="1"/>
</dbReference>
<dbReference type="GeneID" id="114851139"/>
<dbReference type="GO" id="GO:0005829">
    <property type="term" value="C:cytosol"/>
    <property type="evidence" value="ECO:0007669"/>
    <property type="project" value="TreeGrafter"/>
</dbReference>
<feature type="transmembrane region" description="Helical" evidence="1">
    <location>
        <begin position="313"/>
        <end position="331"/>
    </location>
</feature>
<reference evidence="4" key="1">
    <citation type="submission" date="2025-08" db="UniProtKB">
        <authorList>
            <consortium name="RefSeq"/>
        </authorList>
    </citation>
    <scope>IDENTIFICATION</scope>
</reference>
<accession>A0A9W2XK85</accession>
<protein>
    <submittedName>
        <fullName evidence="4">Ubiquitin carboxyl-terminal hydrolase 47-like isoform X1</fullName>
    </submittedName>
</protein>
<dbReference type="OrthoDB" id="292964at2759"/>
<sequence>MMHFRTNAAVQHHGLRNQGATCYLNSVLQVLFMTREFREAVDRHTHYLDRHLGDLFNELQRHTTFTHTLTHQLSIRVWEQEDAAEYFVEIVTRSSPEASQIFRGQLIHKTKCSKCNTVKKTEPHFWLLPLALMDSNSKTYSVVDGIREFFRDSHFRGLDQMYCEECDDKVDATVTCEVKHHPEVLVLLLKRFDFDYHYMRYVKSHQAVDVNLSLHIPENQTYELYAAVDHVGDLRGGHYTATIKNQDEDQWYNFNDERVTRIRPIRLEKTKNAYLLFYKKKQKMSDAPKECEIIKIENQCRYMKNGTFTPKNMCLLFRVVIILSIVVVTLSRT</sequence>
<evidence type="ECO:0000313" key="4">
    <source>
        <dbReference type="RefSeq" id="XP_055362346.1"/>
    </source>
</evidence>
<dbReference type="InterPro" id="IPR038765">
    <property type="entry name" value="Papain-like_cys_pep_sf"/>
</dbReference>
<dbReference type="GO" id="GO:0016579">
    <property type="term" value="P:protein deubiquitination"/>
    <property type="evidence" value="ECO:0007669"/>
    <property type="project" value="InterPro"/>
</dbReference>
<evidence type="ECO:0000259" key="2">
    <source>
        <dbReference type="PROSITE" id="PS50235"/>
    </source>
</evidence>
<dbReference type="GO" id="GO:0005634">
    <property type="term" value="C:nucleus"/>
    <property type="evidence" value="ECO:0007669"/>
    <property type="project" value="TreeGrafter"/>
</dbReference>
<organism evidence="3 4">
    <name type="scientific">Betta splendens</name>
    <name type="common">Siamese fighting fish</name>
    <dbReference type="NCBI Taxonomy" id="158456"/>
    <lineage>
        <taxon>Eukaryota</taxon>
        <taxon>Metazoa</taxon>
        <taxon>Chordata</taxon>
        <taxon>Craniata</taxon>
        <taxon>Vertebrata</taxon>
        <taxon>Euteleostomi</taxon>
        <taxon>Actinopterygii</taxon>
        <taxon>Neopterygii</taxon>
        <taxon>Teleostei</taxon>
        <taxon>Neoteleostei</taxon>
        <taxon>Acanthomorphata</taxon>
        <taxon>Anabantaria</taxon>
        <taxon>Anabantiformes</taxon>
        <taxon>Anabantoidei</taxon>
        <taxon>Osphronemidae</taxon>
        <taxon>Betta</taxon>
    </lineage>
</organism>